<feature type="domain" description="Fibronectin type-III" evidence="14">
    <location>
        <begin position="1465"/>
        <end position="1558"/>
    </location>
</feature>
<dbReference type="FunFam" id="2.60.40.10:FF:000308">
    <property type="entry name" value="Down syndrome cell adhesion molecule, isoform D"/>
    <property type="match status" value="1"/>
</dbReference>
<feature type="chain" id="PRO_5044660209" evidence="12">
    <location>
        <begin position="34"/>
        <end position="2069"/>
    </location>
</feature>
<evidence type="ECO:0000256" key="4">
    <source>
        <dbReference type="ARBA" id="ARBA00022737"/>
    </source>
</evidence>
<feature type="domain" description="Ig-like" evidence="13">
    <location>
        <begin position="303"/>
        <end position="395"/>
    </location>
</feature>
<feature type="domain" description="Fibronectin type-III" evidence="14">
    <location>
        <begin position="975"/>
        <end position="1071"/>
    </location>
</feature>
<dbReference type="FunFam" id="2.60.40.10:FF:000310">
    <property type="entry name" value="Down syndrome cell adhesion molecule, isoform D"/>
    <property type="match status" value="1"/>
</dbReference>
<dbReference type="InterPro" id="IPR036116">
    <property type="entry name" value="FN3_sf"/>
</dbReference>
<evidence type="ECO:0000256" key="5">
    <source>
        <dbReference type="ARBA" id="ARBA00022889"/>
    </source>
</evidence>
<dbReference type="PANTHER" id="PTHR10075:SF53">
    <property type="entry name" value="DOWN SYNDROME CELL ADHESION MOLECULE 1, ISOFORM BQ"/>
    <property type="match status" value="1"/>
</dbReference>
<dbReference type="Proteomes" id="UP000005203">
    <property type="component" value="Linkage group LG4"/>
</dbReference>
<dbReference type="FunFam" id="2.60.40.10:FF:000394">
    <property type="entry name" value="Down syndrome cell adhesion molecule, isoform J"/>
    <property type="match status" value="1"/>
</dbReference>
<dbReference type="FunFam" id="2.60.40.10:FF:000719">
    <property type="entry name" value="nephrin isoform X1"/>
    <property type="match status" value="1"/>
</dbReference>
<dbReference type="EnsemblMetazoa" id="XM_026439901">
    <property type="protein sequence ID" value="XP_026295686"/>
    <property type="gene ID" value="GeneID_408786"/>
</dbReference>
<keyword evidence="7 11" id="KW-0472">Membrane</keyword>
<dbReference type="RefSeq" id="XP_026295686.1">
    <property type="nucleotide sequence ID" value="XM_026439901.1"/>
</dbReference>
<accession>A0A7M7L689</accession>
<dbReference type="Pfam" id="PF00041">
    <property type="entry name" value="fn3"/>
    <property type="match status" value="5"/>
</dbReference>
<evidence type="ECO:0000256" key="1">
    <source>
        <dbReference type="ARBA" id="ARBA00004167"/>
    </source>
</evidence>
<dbReference type="SMART" id="SM00408">
    <property type="entry name" value="IGc2"/>
    <property type="match status" value="9"/>
</dbReference>
<feature type="domain" description="Ig-like" evidence="13">
    <location>
        <begin position="1370"/>
        <end position="1457"/>
    </location>
</feature>
<dbReference type="InterPro" id="IPR003599">
    <property type="entry name" value="Ig_sub"/>
</dbReference>
<dbReference type="InterPro" id="IPR036179">
    <property type="entry name" value="Ig-like_dom_sf"/>
</dbReference>
<dbReference type="InterPro" id="IPR056754">
    <property type="entry name" value="DSCAM/DSCAML_C"/>
</dbReference>
<feature type="domain" description="Ig-like" evidence="13">
    <location>
        <begin position="776"/>
        <end position="869"/>
    </location>
</feature>
<feature type="domain" description="Ig-like" evidence="13">
    <location>
        <begin position="675"/>
        <end position="771"/>
    </location>
</feature>
<keyword evidence="4" id="KW-0677">Repeat</keyword>
<feature type="domain" description="Fibronectin type-III" evidence="14">
    <location>
        <begin position="1562"/>
        <end position="1657"/>
    </location>
</feature>
<dbReference type="SMART" id="SM00060">
    <property type="entry name" value="FN3"/>
    <property type="match status" value="6"/>
</dbReference>
<evidence type="ECO:0000313" key="16">
    <source>
        <dbReference type="Proteomes" id="UP000005203"/>
    </source>
</evidence>
<feature type="region of interest" description="Disordered" evidence="10">
    <location>
        <begin position="1865"/>
        <end position="2069"/>
    </location>
</feature>
<dbReference type="GO" id="GO:0007156">
    <property type="term" value="P:homophilic cell adhesion via plasma membrane adhesion molecules"/>
    <property type="evidence" value="ECO:0007669"/>
    <property type="project" value="TreeGrafter"/>
</dbReference>
<name>A0A7M7L689_APIME</name>
<keyword evidence="16" id="KW-1185">Reference proteome</keyword>
<evidence type="ECO:0000256" key="3">
    <source>
        <dbReference type="ARBA" id="ARBA00022729"/>
    </source>
</evidence>
<feature type="domain" description="Fibronectin type-III" evidence="14">
    <location>
        <begin position="1076"/>
        <end position="1176"/>
    </location>
</feature>
<dbReference type="Pfam" id="PF07679">
    <property type="entry name" value="I-set"/>
    <property type="match status" value="5"/>
</dbReference>
<dbReference type="PROSITE" id="PS50835">
    <property type="entry name" value="IG_LIKE"/>
    <property type="match status" value="9"/>
</dbReference>
<dbReference type="FunFam" id="2.60.40.10:FF:000311">
    <property type="entry name" value="Down syndrome cell adhesion molecule, isoform D"/>
    <property type="match status" value="1"/>
</dbReference>
<dbReference type="InterPro" id="IPR007110">
    <property type="entry name" value="Ig-like_dom"/>
</dbReference>
<dbReference type="CDD" id="cd20958">
    <property type="entry name" value="IgI_5_Dscam"/>
    <property type="match status" value="1"/>
</dbReference>
<evidence type="ECO:0000313" key="15">
    <source>
        <dbReference type="EnsemblMetazoa" id="XP_026295686"/>
    </source>
</evidence>
<feature type="domain" description="Fibronectin type-III" evidence="14">
    <location>
        <begin position="1181"/>
        <end position="1277"/>
    </location>
</feature>
<dbReference type="SUPFAM" id="SSF49265">
    <property type="entry name" value="Fibronectin type III"/>
    <property type="match status" value="3"/>
</dbReference>
<dbReference type="SMART" id="SM00409">
    <property type="entry name" value="IG"/>
    <property type="match status" value="10"/>
</dbReference>
<dbReference type="FunFam" id="2.60.40.10:FF:000017">
    <property type="entry name" value="Down syndrome cell adhesion molecule b"/>
    <property type="match status" value="2"/>
</dbReference>
<evidence type="ECO:0000259" key="13">
    <source>
        <dbReference type="PROSITE" id="PS50835"/>
    </source>
</evidence>
<keyword evidence="9" id="KW-0393">Immunoglobulin domain</keyword>
<accession>A0A8B8GV71</accession>
<dbReference type="Pfam" id="PF13927">
    <property type="entry name" value="Ig_3"/>
    <property type="match status" value="3"/>
</dbReference>
<keyword evidence="8" id="KW-1015">Disulfide bond</keyword>
<dbReference type="InterPro" id="IPR013783">
    <property type="entry name" value="Ig-like_fold"/>
</dbReference>
<feature type="domain" description="Ig-like" evidence="13">
    <location>
        <begin position="40"/>
        <end position="133"/>
    </location>
</feature>
<dbReference type="InterPro" id="IPR003598">
    <property type="entry name" value="Ig_sub2"/>
</dbReference>
<dbReference type="FunFam" id="2.60.40.10:FF:000410">
    <property type="entry name" value="Down syndrome cell adhesion molecule, isoform H"/>
    <property type="match status" value="1"/>
</dbReference>
<dbReference type="InterPro" id="IPR013098">
    <property type="entry name" value="Ig_I-set"/>
</dbReference>
<dbReference type="SUPFAM" id="SSF48726">
    <property type="entry name" value="Immunoglobulin"/>
    <property type="match status" value="9"/>
</dbReference>
<comment type="subcellular location">
    <subcellularLocation>
        <location evidence="1">Membrane</location>
        <topology evidence="1">Single-pass membrane protein</topology>
    </subcellularLocation>
</comment>
<feature type="domain" description="Fibronectin type-III" evidence="14">
    <location>
        <begin position="1281"/>
        <end position="1377"/>
    </location>
</feature>
<keyword evidence="3 12" id="KW-0732">Signal</keyword>
<dbReference type="GO" id="GO:0070593">
    <property type="term" value="P:dendrite self-avoidance"/>
    <property type="evidence" value="ECO:0007669"/>
    <property type="project" value="TreeGrafter"/>
</dbReference>
<organism evidence="15">
    <name type="scientific">Apis mellifera</name>
    <name type="common">Honeybee</name>
    <dbReference type="NCBI Taxonomy" id="7460"/>
    <lineage>
        <taxon>Eukaryota</taxon>
        <taxon>Metazoa</taxon>
        <taxon>Ecdysozoa</taxon>
        <taxon>Arthropoda</taxon>
        <taxon>Hexapoda</taxon>
        <taxon>Insecta</taxon>
        <taxon>Pterygota</taxon>
        <taxon>Neoptera</taxon>
        <taxon>Endopterygota</taxon>
        <taxon>Hymenoptera</taxon>
        <taxon>Apocrita</taxon>
        <taxon>Aculeata</taxon>
        <taxon>Apoidea</taxon>
        <taxon>Anthophila</taxon>
        <taxon>Apidae</taxon>
        <taxon>Apis</taxon>
    </lineage>
</organism>
<dbReference type="FunFam" id="2.60.40.10:FF:000093">
    <property type="entry name" value="Down syndrome cell adhesion molecule, isoform B"/>
    <property type="match status" value="1"/>
</dbReference>
<dbReference type="GO" id="GO:0005886">
    <property type="term" value="C:plasma membrane"/>
    <property type="evidence" value="ECO:0007669"/>
    <property type="project" value="TreeGrafter"/>
</dbReference>
<gene>
    <name evidence="15" type="primary">408786</name>
    <name evidence="17" type="synonym">Dscam</name>
</gene>
<dbReference type="GO" id="GO:0007411">
    <property type="term" value="P:axon guidance"/>
    <property type="evidence" value="ECO:0007669"/>
    <property type="project" value="TreeGrafter"/>
</dbReference>
<feature type="domain" description="Ig-like" evidence="13">
    <location>
        <begin position="584"/>
        <end position="668"/>
    </location>
</feature>
<feature type="signal peptide" evidence="12">
    <location>
        <begin position="1"/>
        <end position="33"/>
    </location>
</feature>
<feature type="compositionally biased region" description="Basic and acidic residues" evidence="10">
    <location>
        <begin position="1997"/>
        <end position="2014"/>
    </location>
</feature>
<dbReference type="CDD" id="cd00063">
    <property type="entry name" value="FN3"/>
    <property type="match status" value="6"/>
</dbReference>
<dbReference type="FunFam" id="2.60.40.10:FF:000426">
    <property type="entry name" value="Down syndrome cell adhesion molecule, isoform J"/>
    <property type="match status" value="1"/>
</dbReference>
<keyword evidence="2 11" id="KW-0812">Transmembrane</keyword>
<dbReference type="CDD" id="cd20956">
    <property type="entry name" value="IgI_4_Dscam"/>
    <property type="match status" value="1"/>
</dbReference>
<dbReference type="GO" id="GO:0098632">
    <property type="term" value="F:cell-cell adhesion mediator activity"/>
    <property type="evidence" value="ECO:0007669"/>
    <property type="project" value="TreeGrafter"/>
</dbReference>
<evidence type="ECO:0000256" key="7">
    <source>
        <dbReference type="ARBA" id="ARBA00023136"/>
    </source>
</evidence>
<evidence type="ECO:0000256" key="10">
    <source>
        <dbReference type="SAM" id="MobiDB-lite"/>
    </source>
</evidence>
<evidence type="ECO:0000256" key="11">
    <source>
        <dbReference type="SAM" id="Phobius"/>
    </source>
</evidence>
<feature type="compositionally biased region" description="Low complexity" evidence="10">
    <location>
        <begin position="1957"/>
        <end position="1970"/>
    </location>
</feature>
<evidence type="ECO:0000256" key="8">
    <source>
        <dbReference type="ARBA" id="ARBA00023157"/>
    </source>
</evidence>
<feature type="domain" description="Ig-like" evidence="13">
    <location>
        <begin position="486"/>
        <end position="579"/>
    </location>
</feature>
<dbReference type="FunFam" id="2.60.40.10:FF:000302">
    <property type="entry name" value="Down syndrome cell adhesion molecule, isoform D"/>
    <property type="match status" value="1"/>
</dbReference>
<evidence type="ECO:0000256" key="9">
    <source>
        <dbReference type="ARBA" id="ARBA00023319"/>
    </source>
</evidence>
<dbReference type="InterPro" id="IPR003961">
    <property type="entry name" value="FN3_dom"/>
</dbReference>
<evidence type="ECO:0000256" key="6">
    <source>
        <dbReference type="ARBA" id="ARBA00022989"/>
    </source>
</evidence>
<dbReference type="FunFam" id="2.60.40.10:FF:000324">
    <property type="entry name" value="Down syndrome cell adhesion molecule, isoform D"/>
    <property type="match status" value="1"/>
</dbReference>
<feature type="region of interest" description="Disordered" evidence="10">
    <location>
        <begin position="1162"/>
        <end position="1185"/>
    </location>
</feature>
<dbReference type="Pfam" id="PF12355">
    <property type="entry name" value="Dscam_C"/>
    <property type="match status" value="1"/>
</dbReference>
<evidence type="ECO:0000256" key="2">
    <source>
        <dbReference type="ARBA" id="ARBA00022692"/>
    </source>
</evidence>
<dbReference type="FunFam" id="2.60.40.10:FF:000230">
    <property type="entry name" value="Down syndrome cell adhesion molecule, isoform D"/>
    <property type="match status" value="1"/>
</dbReference>
<evidence type="ECO:0000313" key="17">
    <source>
        <dbReference type="RefSeq" id="XP_026295686.1"/>
    </source>
</evidence>
<feature type="compositionally biased region" description="Basic and acidic residues" evidence="10">
    <location>
        <begin position="2024"/>
        <end position="2043"/>
    </location>
</feature>
<dbReference type="FunFam" id="2.60.40.10:FF:000498">
    <property type="entry name" value="Down syndrome cell adhesion molecule, isoform J"/>
    <property type="match status" value="1"/>
</dbReference>
<feature type="compositionally biased region" description="Polar residues" evidence="10">
    <location>
        <begin position="1888"/>
        <end position="1907"/>
    </location>
</feature>
<evidence type="ECO:0000259" key="14">
    <source>
        <dbReference type="PROSITE" id="PS50853"/>
    </source>
</evidence>
<feature type="transmembrane region" description="Helical" evidence="11">
    <location>
        <begin position="1687"/>
        <end position="1710"/>
    </location>
</feature>
<feature type="domain" description="Ig-like" evidence="13">
    <location>
        <begin position="874"/>
        <end position="966"/>
    </location>
</feature>
<dbReference type="PROSITE" id="PS50853">
    <property type="entry name" value="FN3"/>
    <property type="match status" value="6"/>
</dbReference>
<evidence type="ECO:0000256" key="12">
    <source>
        <dbReference type="SAM" id="SignalP"/>
    </source>
</evidence>
<sequence length="2069" mass="227085">MWLDPPGGGCNIPTYLTTMLLLAVLALTNVACAEDESMGPVFVKEPPNRVDFSNGTGAVVECQARGNPQPDIIWVRADGSAVGDVPGLRQVLPNGNLVFPPFRAEDYRQEVHAQVYSCLARSPAGSVHSRDVNVRAVVAQYFEVQVYDQFAIRGNAAIFKCQVPSFVADHVDVVGWIDSNGGSYVADGQSYVVGQRYAVNVMDEHVLRGNAAIIKCHIPSFVAEFVEVDSWIEDETTEIYPSTDYDGKYLVLPSGELHIRDVGPEDGYKTYQCRTKHRLTGETRLSATKGRLVITEPVGFAKPKFSTIDKSRTFEARQGRGVTLQCPAQAYPVPIFKWYKFIEGSSRRQPVQLNERVRQVSGTLIIREARVEDSGKYLCIVNNSVGGESVETVLTVTAPLGAEIEPSTQTIDFGRPATFTCNVRGNPIKTVSWLKDGKPLGLEEAVLRIESVKKEDKGMYQCFVRNDQESAQATAELKLGGRFEPPQIRQAFAEETLQPGPSMFLKCVASGNPTPEITWELDGKRLSNTERLQVGQYVTVNGDVVSHLNISSTHTNDGGLYKCIAASKVGSAEHSARLNVYGLPFIRHMDKKAIVAGETLRVTCPVAGYPIESIVWERDTRVLPINRKQKVFPNGTLIIENVERMSDQATYTCVARNAQGYSARGTLEVQVMVGPQLAPFTFGDEAANAGEMATVQCAVIKGDLPVRIAWSLNGRRVEAGREHEIPDIVVTRSSKRISTLTIDSVAARHAGEYSCTATNEAGSATHVSVLSVNVPPRWILEPTDKAFAQGSDARVECKADGFPKPQVTWKKAAGDTPGDYTDLKLSNPDISVEDGTLSINNIQKTNEGYYLCEAVNGIGAGLSAVIFISVQAPPHFEIKLKNQTARRGEPAVLQCEAQGEKPIGILWNMNNKRLDPKSDSRYTIREEILANGVLSDLSIKRTERSDSALFTCVATNAFGSDDTSINMIVQEVPEVPYGLKVLDKSGRSVQLSWAAPYDGNSPIKRYVIEYKISKGSWETDIDRVLVPGSQQNVAGVFNLRPATTYHLRIVAENEIGASDPSDTVTIITAEEAPSGPPTSIRVDDLDQHTLKVTWKPPPREDWNGEILGYYVGYRLSSSEKPYMFETVDFSKEDGKEHHLQIMNLKTYTQYSVVVQAFNKVGSGPMSEERRQHTAEGVPEQPPHDTTCTTLTSQTIRISWMSPPLSAANGVITGYKVIYGPSDTWYDENTKDTKITSSSETILHGLKKYTNYSMQVLAFTSGGDGVKSAPIHCQTEQDAPEAPIAIKALVMSSESILVSWRPPSQPNGVITQYTVYTKADNAEEPTSQKVPPNQLTHEASELDKTRRYDFWVTASTNIGEGEASKIVALAPSVRVPAKIASFDDKFTATYKEDVKLPCLAVGVPAPEVTWKVRGAVLQSSDRLRQLPEGSLFIKEVDRTDAGEYSCYVENTFGHDTVTHQLIVHAPPHSPQITLTATTTNSLTMKVRPHPTDNAPIHGYTIHYKPEFGDWDTAQISSTVQKYTLENLLCGSRYQIYVTAYNGIGTGDPSDMLNTRTKGSKPIIPEAARFIEVATNSITLHLNAWSDGGCPMIYFVVEHKKKNQQEWNQVSNNVKPGGNFVVLDLVPATWYHLRVTAHNNAGFAVAEYEFATLTVTGGTIAPPVRNGDNDSTDVRRYFPWLPGWLDVNVVVPVGATIVVIIVGIVVICVALSRRTRGPEQTRLRGISSADEKYYEGQYDVVYQQTGVGGATLDKRRPDLRDELGYIAPPNRKLPPVPGSNYNTCDRIKRGTVISGTGSIRSHSTWDPRRHMYEELNHCAPNRRCPPPPRMGSAEGLSHRGMEDEICPYATFHLLGFREEMDPSKAMQFQTFPHPGNGHSGTMGPPVGHPTNASAHSRSGSQSMPRQNGRYSRVPSQGGGSGTHNVFSPEYDDPANCAPEEDQYGSQYGQYGAPYDHYGSRGSVGRRSVGSARNIPVSGSPEPPPPPPRNHDQNNSSFNDSKESNEISEAECDRDQLVNRNYGVNARGKDGMTTEEMRKLIERKPNEAPSRQTGSGHGGHGGLLTPYDTVAV</sequence>
<dbReference type="InterPro" id="IPR021012">
    <property type="entry name" value="Dscam1_C"/>
</dbReference>
<dbReference type="Pfam" id="PF25059">
    <property type="entry name" value="FN3_DSCAM-DSCAML_C"/>
    <property type="match status" value="1"/>
</dbReference>
<reference evidence="17" key="2">
    <citation type="submission" date="2025-04" db="UniProtKB">
        <authorList>
            <consortium name="RefSeq"/>
        </authorList>
    </citation>
    <scope>IDENTIFICATION</scope>
    <source>
        <strain evidence="17">DH4</strain>
        <tissue evidence="17">Whole body</tissue>
    </source>
</reference>
<dbReference type="Gene3D" id="2.60.40.10">
    <property type="entry name" value="Immunoglobulins"/>
    <property type="match status" value="17"/>
</dbReference>
<keyword evidence="6 11" id="KW-1133">Transmembrane helix</keyword>
<proteinExistence type="predicted"/>
<keyword evidence="5" id="KW-0130">Cell adhesion</keyword>
<dbReference type="PANTHER" id="PTHR10075">
    <property type="entry name" value="BASIGIN RELATED"/>
    <property type="match status" value="1"/>
</dbReference>
<dbReference type="GO" id="GO:0030424">
    <property type="term" value="C:axon"/>
    <property type="evidence" value="ECO:0007669"/>
    <property type="project" value="TreeGrafter"/>
</dbReference>
<reference evidence="15" key="1">
    <citation type="submission" date="2021-01" db="UniProtKB">
        <authorList>
            <consortium name="EnsemblMetazoa"/>
        </authorList>
    </citation>
    <scope>IDENTIFICATION</scope>
    <source>
        <strain evidence="15">DH4</strain>
    </source>
</reference>
<feature type="domain" description="Ig-like" evidence="13">
    <location>
        <begin position="399"/>
        <end position="478"/>
    </location>
</feature>
<dbReference type="GO" id="GO:0042802">
    <property type="term" value="F:identical protein binding"/>
    <property type="evidence" value="ECO:0007669"/>
    <property type="project" value="UniProtKB-ARBA"/>
</dbReference>
<protein>
    <submittedName>
        <fullName evidence="17">Down syndrome cell adhesion molecule isoform X7</fullName>
    </submittedName>
</protein>